<reference evidence="12" key="2">
    <citation type="journal article" date="2019" name="BMC Genomics">
        <title>Complete genome sequence analysis of the thermoacidophilic verrucomicrobial methanotroph 'Candidatus Methylacidiphilum kamchatkense' strain Kam1 and comparison with its closest relatives.</title>
        <authorList>
            <person name="Kruse T."/>
            <person name="Ratnadevi C.M."/>
            <person name="Erikstad H.A."/>
            <person name="Birkeland N.K."/>
        </authorList>
    </citation>
    <scope>NUCLEOTIDE SEQUENCE</scope>
    <source>
        <strain evidence="12">Kam1</strain>
    </source>
</reference>
<reference evidence="14" key="3">
    <citation type="submission" date="2019-03" db="EMBL/GenBank/DDBJ databases">
        <title>Complete genome of Methylacidiphilum kamchatkense Kam1.</title>
        <authorList>
            <person name="Kruse T."/>
            <person name="Murarilal Ratnadevi C."/>
            <person name="Erikstad H.-A."/>
            <person name="Birkeland N.-K."/>
        </authorList>
    </citation>
    <scope>NUCLEOTIDE SEQUENCE [LARGE SCALE GENOMIC DNA]</scope>
    <source>
        <strain evidence="14">kam1</strain>
    </source>
</reference>
<comment type="subcellular location">
    <subcellularLocation>
        <location evidence="9">Cytoplasm</location>
    </subcellularLocation>
</comment>
<keyword evidence="5 9" id="KW-0067">ATP-binding</keyword>
<dbReference type="Pfam" id="PF00294">
    <property type="entry name" value="PfkB"/>
    <property type="match status" value="1"/>
</dbReference>
<dbReference type="Proteomes" id="UP000315925">
    <property type="component" value="Chromosome"/>
</dbReference>
<dbReference type="CDD" id="cd01174">
    <property type="entry name" value="ribokinase"/>
    <property type="match status" value="1"/>
</dbReference>
<feature type="binding site" evidence="9">
    <location>
        <position position="244"/>
    </location>
    <ligand>
        <name>K(+)</name>
        <dbReference type="ChEBI" id="CHEBI:29103"/>
    </ligand>
</feature>
<protein>
    <recommendedName>
        <fullName evidence="9">Ribokinase</fullName>
        <shortName evidence="9">RK</shortName>
        <ecNumber evidence="9">2.7.1.15</ecNumber>
    </recommendedName>
</protein>
<comment type="subunit">
    <text evidence="9">Homodimer.</text>
</comment>
<evidence type="ECO:0000259" key="10">
    <source>
        <dbReference type="Pfam" id="PF00294"/>
    </source>
</evidence>
<name>A0A0C1UPE8_9BACT</name>
<dbReference type="SUPFAM" id="SSF53613">
    <property type="entry name" value="Ribokinase-like"/>
    <property type="match status" value="1"/>
</dbReference>
<reference evidence="11 13" key="1">
    <citation type="submission" date="2014-08" db="EMBL/GenBank/DDBJ databases">
        <title>Methylacidiphilum kamchatkense strain Kam1 draft genome sequence.</title>
        <authorList>
            <person name="Birkeland N.-K."/>
            <person name="Erikstad H.A."/>
        </authorList>
    </citation>
    <scope>NUCLEOTIDE SEQUENCE [LARGE SCALE GENOMIC DNA]</scope>
    <source>
        <strain evidence="11 13">Kam1</strain>
    </source>
</reference>
<dbReference type="GO" id="GO:0005829">
    <property type="term" value="C:cytosol"/>
    <property type="evidence" value="ECO:0007669"/>
    <property type="project" value="TreeGrafter"/>
</dbReference>
<dbReference type="PANTHER" id="PTHR10584:SF166">
    <property type="entry name" value="RIBOKINASE"/>
    <property type="match status" value="1"/>
</dbReference>
<feature type="binding site" evidence="9">
    <location>
        <begin position="37"/>
        <end position="41"/>
    </location>
    <ligand>
        <name>substrate</name>
    </ligand>
</feature>
<dbReference type="EMBL" id="JQNX01000005">
    <property type="protein sequence ID" value="KIE58284.1"/>
    <property type="molecule type" value="Genomic_DNA"/>
</dbReference>
<keyword evidence="8 9" id="KW-0119">Carbohydrate metabolism</keyword>
<dbReference type="STRING" id="1202785.A946_07210"/>
<dbReference type="EC" id="2.7.1.15" evidence="9"/>
<accession>A0A0C1UPE8</accession>
<feature type="binding site" evidence="9">
    <location>
        <position position="182"/>
    </location>
    <ligand>
        <name>ATP</name>
        <dbReference type="ChEBI" id="CHEBI:30616"/>
    </ligand>
</feature>
<feature type="binding site" evidence="9">
    <location>
        <position position="250"/>
    </location>
    <ligand>
        <name>substrate</name>
    </ligand>
</feature>
<evidence type="ECO:0000256" key="4">
    <source>
        <dbReference type="ARBA" id="ARBA00022777"/>
    </source>
</evidence>
<dbReference type="Proteomes" id="UP000031594">
    <property type="component" value="Unassembled WGS sequence"/>
</dbReference>
<comment type="similarity">
    <text evidence="9">Belongs to the carbohydrate kinase PfkB family. Ribokinase subfamily.</text>
</comment>
<comment type="cofactor">
    <cofactor evidence="9">
        <name>Mg(2+)</name>
        <dbReference type="ChEBI" id="CHEBI:18420"/>
    </cofactor>
    <text evidence="9">Requires a divalent cation, most likely magnesium in vivo, as an electrophilic catalyst to aid phosphoryl group transfer. It is the chelate of the metal and the nucleotide that is the actual substrate.</text>
</comment>
<organism evidence="12 14">
    <name type="scientific">Methylacidiphilum kamchatkense Kam1</name>
    <dbReference type="NCBI Taxonomy" id="1202785"/>
    <lineage>
        <taxon>Bacteria</taxon>
        <taxon>Pseudomonadati</taxon>
        <taxon>Verrucomicrobiota</taxon>
        <taxon>Methylacidiphilae</taxon>
        <taxon>Methylacidiphilales</taxon>
        <taxon>Methylacidiphilaceae</taxon>
        <taxon>Methylacidiphilum (ex Ratnadevi et al. 2023)</taxon>
    </lineage>
</organism>
<comment type="function">
    <text evidence="9">Catalyzes the phosphorylation of ribose at O-5 in a reaction requiring ATP and magnesium. The resulting D-ribose-5-phosphate can then be used either for sythesis of nucleotides, histidine, and tryptophan, or as a component of the pentose phosphate pathway.</text>
</comment>
<evidence type="ECO:0000313" key="14">
    <source>
        <dbReference type="Proteomes" id="UP000315925"/>
    </source>
</evidence>
<keyword evidence="1 9" id="KW-0808">Transferase</keyword>
<keyword evidence="3 9" id="KW-0547">Nucleotide-binding</keyword>
<evidence type="ECO:0000313" key="13">
    <source>
        <dbReference type="Proteomes" id="UP000031594"/>
    </source>
</evidence>
<evidence type="ECO:0000256" key="5">
    <source>
        <dbReference type="ARBA" id="ARBA00022840"/>
    </source>
</evidence>
<dbReference type="OrthoDB" id="9775849at2"/>
<feature type="active site" description="Proton acceptor" evidence="9">
    <location>
        <position position="250"/>
    </location>
</feature>
<dbReference type="InterPro" id="IPR011611">
    <property type="entry name" value="PfkB_dom"/>
</dbReference>
<comment type="activity regulation">
    <text evidence="9">Activated by a monovalent cation that binds near, but not in, the active site. The most likely occupant of the site in vivo is potassium. Ion binding induces a conformational change that may alter substrate affinity.</text>
</comment>
<dbReference type="Gene3D" id="3.40.1190.20">
    <property type="match status" value="1"/>
</dbReference>
<dbReference type="HAMAP" id="MF_01987">
    <property type="entry name" value="Ribokinase"/>
    <property type="match status" value="1"/>
</dbReference>
<keyword evidence="13" id="KW-1185">Reference proteome</keyword>
<dbReference type="RefSeq" id="WP_039721620.1">
    <property type="nucleotide sequence ID" value="NZ_CP037899.1"/>
</dbReference>
<keyword evidence="2 9" id="KW-0479">Metal-binding</keyword>
<feature type="binding site" evidence="9">
    <location>
        <position position="283"/>
    </location>
    <ligand>
        <name>K(+)</name>
        <dbReference type="ChEBI" id="CHEBI:29103"/>
    </ligand>
</feature>
<evidence type="ECO:0000256" key="8">
    <source>
        <dbReference type="ARBA" id="ARBA00023277"/>
    </source>
</evidence>
<feature type="binding site" evidence="9">
    <location>
        <begin position="217"/>
        <end position="222"/>
    </location>
    <ligand>
        <name>ATP</name>
        <dbReference type="ChEBI" id="CHEBI:30616"/>
    </ligand>
</feature>
<evidence type="ECO:0000313" key="12">
    <source>
        <dbReference type="EMBL" id="QDQ42319.1"/>
    </source>
</evidence>
<evidence type="ECO:0000256" key="1">
    <source>
        <dbReference type="ARBA" id="ARBA00022679"/>
    </source>
</evidence>
<evidence type="ECO:0000256" key="6">
    <source>
        <dbReference type="ARBA" id="ARBA00022842"/>
    </source>
</evidence>
<feature type="binding site" evidence="9">
    <location>
        <position position="138"/>
    </location>
    <ligand>
        <name>substrate</name>
    </ligand>
</feature>
<sequence length="304" mass="32726">MLWIIGSCNIDVTVKVERFPKEGETVLALESHISVGGKGANQAVGAAVWKIKPKLIASVGSDPFGQQVFQTLQQYGVDTSFIVASDKHPTGMAWIEVDKIGNNRITVVPGANADLLAGQILPKLVSLKETDYVLAQLEIPVKSVESSFAYAKRKGATTILNLSPSFEGLEVLLSLTDLLVLNEKEYCQLTKISSFLETMEEAKAHFFRYGITALVVTAGELGAFLSMKNRSFVHFPSPKVQVVDSSGAGDAFLGTFSAWMEMGKSIEEALKASVISGSLACCRLGTMNAIPDPKQVLQLLKNGI</sequence>
<evidence type="ECO:0000256" key="9">
    <source>
        <dbReference type="HAMAP-Rule" id="MF_01987"/>
    </source>
</evidence>
<dbReference type="GO" id="GO:0046872">
    <property type="term" value="F:metal ion binding"/>
    <property type="evidence" value="ECO:0007669"/>
    <property type="project" value="UniProtKB-KW"/>
</dbReference>
<keyword evidence="4 9" id="KW-0418">Kinase</keyword>
<dbReference type="KEGG" id="mkc:kam1_1089"/>
<dbReference type="InterPro" id="IPR029056">
    <property type="entry name" value="Ribokinase-like"/>
</dbReference>
<evidence type="ECO:0000256" key="3">
    <source>
        <dbReference type="ARBA" id="ARBA00022741"/>
    </source>
</evidence>
<feature type="domain" description="Carbohydrate kinase PfkB" evidence="10">
    <location>
        <begin position="4"/>
        <end position="292"/>
    </location>
</feature>
<feature type="binding site" evidence="9">
    <location>
        <begin position="9"/>
        <end position="11"/>
    </location>
    <ligand>
        <name>substrate</name>
    </ligand>
</feature>
<dbReference type="AlphaFoldDB" id="A0A0C1UPE8"/>
<keyword evidence="9" id="KW-0963">Cytoplasm</keyword>
<proteinExistence type="inferred from homology"/>
<feature type="binding site" evidence="9">
    <location>
        <position position="246"/>
    </location>
    <ligand>
        <name>K(+)</name>
        <dbReference type="ChEBI" id="CHEBI:29103"/>
    </ligand>
</feature>
<dbReference type="UniPathway" id="UPA00916">
    <property type="reaction ID" value="UER00889"/>
</dbReference>
<feature type="binding site" evidence="9">
    <location>
        <begin position="249"/>
        <end position="250"/>
    </location>
    <ligand>
        <name>ATP</name>
        <dbReference type="ChEBI" id="CHEBI:30616"/>
    </ligand>
</feature>
<feature type="binding site" evidence="9">
    <location>
        <position position="280"/>
    </location>
    <ligand>
        <name>K(+)</name>
        <dbReference type="ChEBI" id="CHEBI:29103"/>
    </ligand>
</feature>
<dbReference type="PANTHER" id="PTHR10584">
    <property type="entry name" value="SUGAR KINASE"/>
    <property type="match status" value="1"/>
</dbReference>
<dbReference type="GO" id="GO:0005524">
    <property type="term" value="F:ATP binding"/>
    <property type="evidence" value="ECO:0007669"/>
    <property type="project" value="UniProtKB-UniRule"/>
</dbReference>
<gene>
    <name evidence="9" type="primary">rbsK</name>
    <name evidence="11" type="ORF">A946_07210</name>
    <name evidence="12" type="ORF">kam1_1089</name>
</gene>
<dbReference type="GO" id="GO:0019303">
    <property type="term" value="P:D-ribose catabolic process"/>
    <property type="evidence" value="ECO:0007669"/>
    <property type="project" value="UniProtKB-UniRule"/>
</dbReference>
<dbReference type="EMBL" id="CP037899">
    <property type="protein sequence ID" value="QDQ42319.1"/>
    <property type="molecule type" value="Genomic_DNA"/>
</dbReference>
<keyword evidence="7 9" id="KW-0630">Potassium</keyword>
<comment type="pathway">
    <text evidence="9">Carbohydrate metabolism; D-ribose degradation; D-ribose 5-phosphate from beta-D-ribopyranose: step 2/2.</text>
</comment>
<comment type="catalytic activity">
    <reaction evidence="9">
        <text>D-ribose + ATP = D-ribose 5-phosphate + ADP + H(+)</text>
        <dbReference type="Rhea" id="RHEA:13697"/>
        <dbReference type="ChEBI" id="CHEBI:15378"/>
        <dbReference type="ChEBI" id="CHEBI:30616"/>
        <dbReference type="ChEBI" id="CHEBI:47013"/>
        <dbReference type="ChEBI" id="CHEBI:78346"/>
        <dbReference type="ChEBI" id="CHEBI:456216"/>
        <dbReference type="EC" id="2.7.1.15"/>
    </reaction>
</comment>
<evidence type="ECO:0000256" key="7">
    <source>
        <dbReference type="ARBA" id="ARBA00022958"/>
    </source>
</evidence>
<comment type="caution">
    <text evidence="9">Lacks conserved residue(s) required for the propagation of feature annotation.</text>
</comment>
<keyword evidence="6 9" id="KW-0460">Magnesium</keyword>
<dbReference type="GO" id="GO:0004747">
    <property type="term" value="F:ribokinase activity"/>
    <property type="evidence" value="ECO:0007669"/>
    <property type="project" value="UniProtKB-UniRule"/>
</dbReference>
<dbReference type="PRINTS" id="PR00990">
    <property type="entry name" value="RIBOKINASE"/>
</dbReference>
<dbReference type="InterPro" id="IPR011877">
    <property type="entry name" value="Ribokinase"/>
</dbReference>
<feature type="binding site" evidence="9">
    <location>
        <position position="285"/>
    </location>
    <ligand>
        <name>K(+)</name>
        <dbReference type="ChEBI" id="CHEBI:29103"/>
    </ligand>
</feature>
<evidence type="ECO:0000313" key="11">
    <source>
        <dbReference type="EMBL" id="KIE58284.1"/>
    </source>
</evidence>
<dbReference type="InterPro" id="IPR002139">
    <property type="entry name" value="Ribo/fructo_kinase"/>
</dbReference>
<evidence type="ECO:0000256" key="2">
    <source>
        <dbReference type="ARBA" id="ARBA00022723"/>
    </source>
</evidence>